<organism evidence="2 3">
    <name type="scientific">Novosphingobium ovatum</name>
    <dbReference type="NCBI Taxonomy" id="1908523"/>
    <lineage>
        <taxon>Bacteria</taxon>
        <taxon>Pseudomonadati</taxon>
        <taxon>Pseudomonadota</taxon>
        <taxon>Alphaproteobacteria</taxon>
        <taxon>Sphingomonadales</taxon>
        <taxon>Sphingomonadaceae</taxon>
        <taxon>Novosphingobium</taxon>
    </lineage>
</organism>
<evidence type="ECO:0000256" key="1">
    <source>
        <dbReference type="ARBA" id="ARBA00009759"/>
    </source>
</evidence>
<dbReference type="PANTHER" id="PTHR20854">
    <property type="entry name" value="INOSITOL MONOPHOSPHATASE"/>
    <property type="match status" value="1"/>
</dbReference>
<dbReference type="Gene3D" id="3.30.540.10">
    <property type="entry name" value="Fructose-1,6-Bisphosphatase, subunit A, domain 1"/>
    <property type="match status" value="1"/>
</dbReference>
<dbReference type="EMBL" id="JAAAPO010000001">
    <property type="protein sequence ID" value="NBC35384.1"/>
    <property type="molecule type" value="Genomic_DNA"/>
</dbReference>
<dbReference type="RefSeq" id="WP_161716654.1">
    <property type="nucleotide sequence ID" value="NZ_JAAAPO010000001.1"/>
</dbReference>
<dbReference type="InterPro" id="IPR000760">
    <property type="entry name" value="Inositol_monophosphatase-like"/>
</dbReference>
<comment type="caution">
    <text evidence="2">The sequence shown here is derived from an EMBL/GenBank/DDBJ whole genome shotgun (WGS) entry which is preliminary data.</text>
</comment>
<comment type="similarity">
    <text evidence="1">Belongs to the inositol monophosphatase superfamily.</text>
</comment>
<dbReference type="SUPFAM" id="SSF56655">
    <property type="entry name" value="Carbohydrate phosphatase"/>
    <property type="match status" value="1"/>
</dbReference>
<evidence type="ECO:0000313" key="3">
    <source>
        <dbReference type="Proteomes" id="UP000753724"/>
    </source>
</evidence>
<dbReference type="Pfam" id="PF00459">
    <property type="entry name" value="Inositol_P"/>
    <property type="match status" value="1"/>
</dbReference>
<keyword evidence="3" id="KW-1185">Reference proteome</keyword>
<proteinExistence type="inferred from homology"/>
<reference evidence="3" key="1">
    <citation type="submission" date="2020-01" db="EMBL/GenBank/DDBJ databases">
        <title>Sphingomonas sp. strain CSW-10.</title>
        <authorList>
            <person name="Chen W.-M."/>
        </authorList>
    </citation>
    <scope>NUCLEOTIDE SEQUENCE [LARGE SCALE GENOMIC DNA]</scope>
    <source>
        <strain evidence="3">FSY-8</strain>
    </source>
</reference>
<dbReference type="PANTHER" id="PTHR20854:SF4">
    <property type="entry name" value="INOSITOL-1-MONOPHOSPHATASE-RELATED"/>
    <property type="match status" value="1"/>
</dbReference>
<dbReference type="Gene3D" id="3.40.190.80">
    <property type="match status" value="1"/>
</dbReference>
<sequence length="266" mass="28525">MTDSLSEAIHDVMQDAAQRAIRPRYQRLSASEIVEKAADDMVTIADKESEAILAEGLARILPEAAIVGEEAAHADPSIMARLGSDLCWIIDPLDGTNNFAAGKPPFGILIALSQGGETIGGWIYDVLTGRFCHARRGEGAFMDGERLHARSSGETPPIASISVLFADPARRAAIEAHIAPHYQMVPIPRCAAEQYPRLAVGINDVSIFERTLAWDHAAGVLFLNEAGGKAARFDGTPYRVDEDRRGLIGAASPALWDDLAARVAGM</sequence>
<accession>A0ABW9XA34</accession>
<dbReference type="PRINTS" id="PR00377">
    <property type="entry name" value="IMPHPHTASES"/>
</dbReference>
<protein>
    <submittedName>
        <fullName evidence="2">Inositol monophosphatase</fullName>
    </submittedName>
</protein>
<name>A0ABW9XA34_9SPHN</name>
<evidence type="ECO:0000313" key="2">
    <source>
        <dbReference type="EMBL" id="NBC35384.1"/>
    </source>
</evidence>
<dbReference type="Proteomes" id="UP000753724">
    <property type="component" value="Unassembled WGS sequence"/>
</dbReference>
<gene>
    <name evidence="2" type="ORF">GTZ99_02300</name>
</gene>